<evidence type="ECO:0000313" key="2">
    <source>
        <dbReference type="Proteomes" id="UP000651057"/>
    </source>
</evidence>
<dbReference type="RefSeq" id="WP_201923938.1">
    <property type="nucleotide sequence ID" value="NZ_BAABAX010000030.1"/>
</dbReference>
<organism evidence="1 2">
    <name type="scientific">Aquimarina mytili</name>
    <dbReference type="NCBI Taxonomy" id="874423"/>
    <lineage>
        <taxon>Bacteria</taxon>
        <taxon>Pseudomonadati</taxon>
        <taxon>Bacteroidota</taxon>
        <taxon>Flavobacteriia</taxon>
        <taxon>Flavobacteriales</taxon>
        <taxon>Flavobacteriaceae</taxon>
        <taxon>Aquimarina</taxon>
    </lineage>
</organism>
<accession>A0A936ZWM0</accession>
<name>A0A936ZWM0_9FLAO</name>
<comment type="caution">
    <text evidence="1">The sequence shown here is derived from an EMBL/GenBank/DDBJ whole genome shotgun (WGS) entry which is preliminary data.</text>
</comment>
<evidence type="ECO:0008006" key="3">
    <source>
        <dbReference type="Google" id="ProtNLM"/>
    </source>
</evidence>
<dbReference type="PROSITE" id="PS51257">
    <property type="entry name" value="PROKAR_LIPOPROTEIN"/>
    <property type="match status" value="1"/>
</dbReference>
<dbReference type="Proteomes" id="UP000651057">
    <property type="component" value="Unassembled WGS sequence"/>
</dbReference>
<reference evidence="1" key="1">
    <citation type="submission" date="2021-01" db="EMBL/GenBank/DDBJ databases">
        <authorList>
            <person name="Zhong Y.L."/>
        </authorList>
    </citation>
    <scope>NUCLEOTIDE SEQUENCE</scope>
    <source>
        <strain evidence="1">KCTC 23302</strain>
    </source>
</reference>
<proteinExistence type="predicted"/>
<evidence type="ECO:0000313" key="1">
    <source>
        <dbReference type="EMBL" id="MBL0685642.1"/>
    </source>
</evidence>
<keyword evidence="2" id="KW-1185">Reference proteome</keyword>
<sequence length="110" mass="12775">MKTISYLFLFLITMFFVGCNQNNKDYSEVITMERAALGSDYQKDKTYDNASIAQRKFASEETAEDCDERCKTCRQQARNRYSACLSSASNETQKSQCRSNYARRLRECNN</sequence>
<gene>
    <name evidence="1" type="ORF">JJQ60_19050</name>
</gene>
<dbReference type="EMBL" id="JAERQJ010000010">
    <property type="protein sequence ID" value="MBL0685642.1"/>
    <property type="molecule type" value="Genomic_DNA"/>
</dbReference>
<dbReference type="AlphaFoldDB" id="A0A936ZWM0"/>
<protein>
    <recommendedName>
        <fullName evidence="3">Lipoprotein</fullName>
    </recommendedName>
</protein>